<dbReference type="STRING" id="568069.A0A1J1IBL5"/>
<dbReference type="AlphaFoldDB" id="A0A1J1IBL5"/>
<dbReference type="Pfam" id="PF04430">
    <property type="entry name" value="DUF498"/>
    <property type="match status" value="1"/>
</dbReference>
<accession>A0A1J1IBL5</accession>
<dbReference type="InterPro" id="IPR007523">
    <property type="entry name" value="NDUFAF3/AAMDC"/>
</dbReference>
<dbReference type="Proteomes" id="UP000183832">
    <property type="component" value="Unassembled WGS sequence"/>
</dbReference>
<evidence type="ECO:0000256" key="1">
    <source>
        <dbReference type="ARBA" id="ARBA00004173"/>
    </source>
</evidence>
<dbReference type="InterPro" id="IPR036748">
    <property type="entry name" value="MTH938-like_sf"/>
</dbReference>
<comment type="similarity">
    <text evidence="4">Belongs to the NDUFAF3 family.</text>
</comment>
<dbReference type="SUPFAM" id="SSF64076">
    <property type="entry name" value="MTH938-like"/>
    <property type="match status" value="1"/>
</dbReference>
<dbReference type="PANTHER" id="PTHR21192">
    <property type="entry name" value="NUCLEAR PROTEIN E3-3"/>
    <property type="match status" value="1"/>
</dbReference>
<evidence type="ECO:0000256" key="4">
    <source>
        <dbReference type="ARBA" id="ARBA00049984"/>
    </source>
</evidence>
<sequence>MLASRLHLPSVIRNLMTPLSSVRYEGTSTYDGDGKTKVSILNQEVESGLMINSFSQMGFRLNNGMMVIGPMAIFPRTVFAWNVKNYEEINMKSLSLFITLEPKLDVLVVGSGDEPMTPTFSKNIISFMKKYNINVEVLPTEQACTTFNFLVGEKRVVAAALIPPSLLSINESEFISNQLERKRMLELED</sequence>
<dbReference type="EMBL" id="CVRI01000047">
    <property type="protein sequence ID" value="CRK97603.1"/>
    <property type="molecule type" value="Genomic_DNA"/>
</dbReference>
<proteinExistence type="inferred from homology"/>
<evidence type="ECO:0000313" key="5">
    <source>
        <dbReference type="EMBL" id="CRK97603.1"/>
    </source>
</evidence>
<organism evidence="5 6">
    <name type="scientific">Clunio marinus</name>
    <dbReference type="NCBI Taxonomy" id="568069"/>
    <lineage>
        <taxon>Eukaryota</taxon>
        <taxon>Metazoa</taxon>
        <taxon>Ecdysozoa</taxon>
        <taxon>Arthropoda</taxon>
        <taxon>Hexapoda</taxon>
        <taxon>Insecta</taxon>
        <taxon>Pterygota</taxon>
        <taxon>Neoptera</taxon>
        <taxon>Endopterygota</taxon>
        <taxon>Diptera</taxon>
        <taxon>Nematocera</taxon>
        <taxon>Chironomoidea</taxon>
        <taxon>Chironomidae</taxon>
        <taxon>Clunio</taxon>
    </lineage>
</organism>
<evidence type="ECO:0000313" key="6">
    <source>
        <dbReference type="Proteomes" id="UP000183832"/>
    </source>
</evidence>
<evidence type="ECO:0000256" key="2">
    <source>
        <dbReference type="ARBA" id="ARBA00021776"/>
    </source>
</evidence>
<name>A0A1J1IBL5_9DIPT</name>
<reference evidence="5 6" key="1">
    <citation type="submission" date="2015-04" db="EMBL/GenBank/DDBJ databases">
        <authorList>
            <person name="Syromyatnikov M.Y."/>
            <person name="Popov V.N."/>
        </authorList>
    </citation>
    <scope>NUCLEOTIDE SEQUENCE [LARGE SCALE GENOMIC DNA]</scope>
</reference>
<dbReference type="GO" id="GO:0032981">
    <property type="term" value="P:mitochondrial respiratory chain complex I assembly"/>
    <property type="evidence" value="ECO:0007669"/>
    <property type="project" value="InterPro"/>
</dbReference>
<evidence type="ECO:0000256" key="3">
    <source>
        <dbReference type="ARBA" id="ARBA00023128"/>
    </source>
</evidence>
<dbReference type="GO" id="GO:0005743">
    <property type="term" value="C:mitochondrial inner membrane"/>
    <property type="evidence" value="ECO:0007669"/>
    <property type="project" value="TreeGrafter"/>
</dbReference>
<keyword evidence="3" id="KW-0496">Mitochondrion</keyword>
<dbReference type="CDD" id="cd05125">
    <property type="entry name" value="Mth938_2P1-like"/>
    <property type="match status" value="1"/>
</dbReference>
<comment type="subcellular location">
    <subcellularLocation>
        <location evidence="1">Mitochondrion</location>
    </subcellularLocation>
</comment>
<gene>
    <name evidence="5" type="ORF">CLUMA_CG010989</name>
</gene>
<dbReference type="Gene3D" id="3.40.1230.10">
    <property type="entry name" value="MTH938-like"/>
    <property type="match status" value="1"/>
</dbReference>
<dbReference type="InterPro" id="IPR034095">
    <property type="entry name" value="NDUF3"/>
</dbReference>
<dbReference type="PANTHER" id="PTHR21192:SF2">
    <property type="entry name" value="NADH DEHYDROGENASE [UBIQUINONE] 1 ALPHA SUBCOMPLEX ASSEMBLY FACTOR 3"/>
    <property type="match status" value="1"/>
</dbReference>
<dbReference type="OrthoDB" id="20681at2759"/>
<keyword evidence="6" id="KW-1185">Reference proteome</keyword>
<protein>
    <recommendedName>
        <fullName evidence="2">NADH dehydrogenase [ubiquinone] 1 alpha subcomplex assembly factor 3</fullName>
    </recommendedName>
</protein>